<keyword evidence="2" id="KW-1185">Reference proteome</keyword>
<protein>
    <submittedName>
        <fullName evidence="1">DUF2971 domain-containing protein</fullName>
    </submittedName>
</protein>
<reference evidence="1 2" key="1">
    <citation type="submission" date="2023-04" db="EMBL/GenBank/DDBJ databases">
        <title>A novel bacteria isolated from coastal sediment.</title>
        <authorList>
            <person name="Liu X.-J."/>
            <person name="Du Z.-J."/>
        </authorList>
    </citation>
    <scope>NUCLEOTIDE SEQUENCE [LARGE SCALE GENOMIC DNA]</scope>
    <source>
        <strain evidence="1 2">SDUM461003</strain>
    </source>
</reference>
<evidence type="ECO:0000313" key="2">
    <source>
        <dbReference type="Proteomes" id="UP001225316"/>
    </source>
</evidence>
<gene>
    <name evidence="1" type="ORF">QEH52_19990</name>
</gene>
<comment type="caution">
    <text evidence="1">The sequence shown here is derived from an EMBL/GenBank/DDBJ whole genome shotgun (WGS) entry which is preliminary data.</text>
</comment>
<proteinExistence type="predicted"/>
<name>A0ABU1B0E9_9BACT</name>
<evidence type="ECO:0000313" key="1">
    <source>
        <dbReference type="EMBL" id="MDQ8209811.1"/>
    </source>
</evidence>
<accession>A0ABU1B0E9</accession>
<dbReference type="Proteomes" id="UP001225316">
    <property type="component" value="Unassembled WGS sequence"/>
</dbReference>
<sequence length="135" mass="16070">MDVLLGFCTKRLNQQFRKVKYTNQRPAVNVHITDTRLKAYDATESLDSLTTKSPCWRYEREWRIIERKSETNLRSDKNGYYSIPINDSLSSIRIGSEMPKEDQEEIVNLARTIGRLNIYKMSLDPYKYRLKRHHI</sequence>
<dbReference type="EMBL" id="JARXHW010000191">
    <property type="protein sequence ID" value="MDQ8209811.1"/>
    <property type="molecule type" value="Genomic_DNA"/>
</dbReference>
<organism evidence="1 2">
    <name type="scientific">Thalassobacterium maritimum</name>
    <dbReference type="NCBI Taxonomy" id="3041265"/>
    <lineage>
        <taxon>Bacteria</taxon>
        <taxon>Pseudomonadati</taxon>
        <taxon>Verrucomicrobiota</taxon>
        <taxon>Opitutia</taxon>
        <taxon>Puniceicoccales</taxon>
        <taxon>Coraliomargaritaceae</taxon>
        <taxon>Thalassobacterium</taxon>
    </lineage>
</organism>